<keyword evidence="2" id="KW-0812">Transmembrane</keyword>
<dbReference type="RefSeq" id="WP_275820870.1">
    <property type="nucleotide sequence ID" value="NZ_BAAANM010000021.1"/>
</dbReference>
<keyword evidence="4" id="KW-1185">Reference proteome</keyword>
<gene>
    <name evidence="3" type="ORF">P2L57_32960</name>
</gene>
<comment type="caution">
    <text evidence="3">The sequence shown here is derived from an EMBL/GenBank/DDBJ whole genome shotgun (WGS) entry which is preliminary data.</text>
</comment>
<organism evidence="3 4">
    <name type="scientific">Streptantibioticus ferralitis</name>
    <dbReference type="NCBI Taxonomy" id="236510"/>
    <lineage>
        <taxon>Bacteria</taxon>
        <taxon>Bacillati</taxon>
        <taxon>Actinomycetota</taxon>
        <taxon>Actinomycetes</taxon>
        <taxon>Kitasatosporales</taxon>
        <taxon>Streptomycetaceae</taxon>
        <taxon>Streptantibioticus</taxon>
    </lineage>
</organism>
<keyword evidence="2" id="KW-0472">Membrane</keyword>
<name>A0ABT5Z948_9ACTN</name>
<evidence type="ECO:0000313" key="3">
    <source>
        <dbReference type="EMBL" id="MDF2260348.1"/>
    </source>
</evidence>
<dbReference type="Proteomes" id="UP001220022">
    <property type="component" value="Unassembled WGS sequence"/>
</dbReference>
<feature type="region of interest" description="Disordered" evidence="1">
    <location>
        <begin position="1"/>
        <end position="20"/>
    </location>
</feature>
<feature type="transmembrane region" description="Helical" evidence="2">
    <location>
        <begin position="110"/>
        <end position="128"/>
    </location>
</feature>
<feature type="transmembrane region" description="Helical" evidence="2">
    <location>
        <begin position="85"/>
        <end position="104"/>
    </location>
</feature>
<evidence type="ECO:0000313" key="4">
    <source>
        <dbReference type="Proteomes" id="UP001220022"/>
    </source>
</evidence>
<protein>
    <recommendedName>
        <fullName evidence="5">Integral membrane protein</fullName>
    </recommendedName>
</protein>
<evidence type="ECO:0008006" key="5">
    <source>
        <dbReference type="Google" id="ProtNLM"/>
    </source>
</evidence>
<accession>A0ABT5Z948</accession>
<evidence type="ECO:0000256" key="2">
    <source>
        <dbReference type="SAM" id="Phobius"/>
    </source>
</evidence>
<dbReference type="EMBL" id="JARHTQ010000033">
    <property type="protein sequence ID" value="MDF2260348.1"/>
    <property type="molecule type" value="Genomic_DNA"/>
</dbReference>
<reference evidence="3 4" key="1">
    <citation type="submission" date="2023-03" db="EMBL/GenBank/DDBJ databases">
        <title>Draft genome sequence of type strain Streptomyces ferralitis JCM 14344.</title>
        <authorList>
            <person name="Klaysubun C."/>
            <person name="Duangmal K."/>
        </authorList>
    </citation>
    <scope>NUCLEOTIDE SEQUENCE [LARGE SCALE GENOMIC DNA]</scope>
    <source>
        <strain evidence="3 4">JCM 14344</strain>
    </source>
</reference>
<feature type="compositionally biased region" description="Basic and acidic residues" evidence="1">
    <location>
        <begin position="73"/>
        <end position="82"/>
    </location>
</feature>
<evidence type="ECO:0000256" key="1">
    <source>
        <dbReference type="SAM" id="MobiDB-lite"/>
    </source>
</evidence>
<keyword evidence="2" id="KW-1133">Transmembrane helix</keyword>
<sequence>MSAADPELKKELNATLQTRKDLGPEYESELIDSFLEKVDQRLESQVERQVRRELAQQQMAGARVATSGPRRSRSPEDHDNRNRRFGLAGISLVLAIPLSAIGAVNAHLPGLLITWAGIVGVNASHSLSSRFTERVGQRRNTDGWDD</sequence>
<proteinExistence type="predicted"/>
<feature type="region of interest" description="Disordered" evidence="1">
    <location>
        <begin position="55"/>
        <end position="82"/>
    </location>
</feature>